<proteinExistence type="predicted"/>
<sequence>MKLDGQNYREWVFSVKTVLRGYGLANHLTTAPSTDTSKDGSGAAAVNTWHIEDGRVMSAIVTSMNQSLIMSLEHHTTAKEMGIIYRNGMFRTVVLVCTI</sequence>
<dbReference type="AlphaFoldDB" id="A0A0A9H0U3"/>
<name>A0A0A9H0U3_ARUDO</name>
<reference evidence="1" key="2">
    <citation type="journal article" date="2015" name="Data Brief">
        <title>Shoot transcriptome of the giant reed, Arundo donax.</title>
        <authorList>
            <person name="Barrero R.A."/>
            <person name="Guerrero F.D."/>
            <person name="Moolhuijzen P."/>
            <person name="Goolsby J.A."/>
            <person name="Tidwell J."/>
            <person name="Bellgard S.E."/>
            <person name="Bellgard M.I."/>
        </authorList>
    </citation>
    <scope>NUCLEOTIDE SEQUENCE</scope>
    <source>
        <tissue evidence="1">Shoot tissue taken approximately 20 cm above the soil surface</tissue>
    </source>
</reference>
<evidence type="ECO:0008006" key="2">
    <source>
        <dbReference type="Google" id="ProtNLM"/>
    </source>
</evidence>
<evidence type="ECO:0000313" key="1">
    <source>
        <dbReference type="EMBL" id="JAE30392.1"/>
    </source>
</evidence>
<reference evidence="1" key="1">
    <citation type="submission" date="2014-09" db="EMBL/GenBank/DDBJ databases">
        <authorList>
            <person name="Magalhaes I.L.F."/>
            <person name="Oliveira U."/>
            <person name="Santos F.R."/>
            <person name="Vidigal T.H.D.A."/>
            <person name="Brescovit A.D."/>
            <person name="Santos A.J."/>
        </authorList>
    </citation>
    <scope>NUCLEOTIDE SEQUENCE</scope>
    <source>
        <tissue evidence="1">Shoot tissue taken approximately 20 cm above the soil surface</tissue>
    </source>
</reference>
<accession>A0A0A9H0U3</accession>
<organism evidence="1">
    <name type="scientific">Arundo donax</name>
    <name type="common">Giant reed</name>
    <name type="synonym">Donax arundinaceus</name>
    <dbReference type="NCBI Taxonomy" id="35708"/>
    <lineage>
        <taxon>Eukaryota</taxon>
        <taxon>Viridiplantae</taxon>
        <taxon>Streptophyta</taxon>
        <taxon>Embryophyta</taxon>
        <taxon>Tracheophyta</taxon>
        <taxon>Spermatophyta</taxon>
        <taxon>Magnoliopsida</taxon>
        <taxon>Liliopsida</taxon>
        <taxon>Poales</taxon>
        <taxon>Poaceae</taxon>
        <taxon>PACMAD clade</taxon>
        <taxon>Arundinoideae</taxon>
        <taxon>Arundineae</taxon>
        <taxon>Arundo</taxon>
    </lineage>
</organism>
<protein>
    <recommendedName>
        <fullName evidence="2">Retrotransposon Copia-like N-terminal domain-containing protein</fullName>
    </recommendedName>
</protein>
<dbReference type="EMBL" id="GBRH01167504">
    <property type="protein sequence ID" value="JAE30392.1"/>
    <property type="molecule type" value="Transcribed_RNA"/>
</dbReference>